<dbReference type="EMBL" id="ASPP01006049">
    <property type="protein sequence ID" value="ETO29463.1"/>
    <property type="molecule type" value="Genomic_DNA"/>
</dbReference>
<proteinExistence type="predicted"/>
<name>X6NU64_RETFI</name>
<keyword evidence="3" id="KW-1185">Reference proteome</keyword>
<feature type="chain" id="PRO_5004975772" evidence="1">
    <location>
        <begin position="24"/>
        <end position="251"/>
    </location>
</feature>
<keyword evidence="1" id="KW-0732">Signal</keyword>
<organism evidence="2 3">
    <name type="scientific">Reticulomyxa filosa</name>
    <dbReference type="NCBI Taxonomy" id="46433"/>
    <lineage>
        <taxon>Eukaryota</taxon>
        <taxon>Sar</taxon>
        <taxon>Rhizaria</taxon>
        <taxon>Retaria</taxon>
        <taxon>Foraminifera</taxon>
        <taxon>Monothalamids</taxon>
        <taxon>Reticulomyxidae</taxon>
        <taxon>Reticulomyxa</taxon>
    </lineage>
</organism>
<dbReference type="Proteomes" id="UP000023152">
    <property type="component" value="Unassembled WGS sequence"/>
</dbReference>
<feature type="signal peptide" evidence="1">
    <location>
        <begin position="1"/>
        <end position="23"/>
    </location>
</feature>
<evidence type="ECO:0000313" key="2">
    <source>
        <dbReference type="EMBL" id="ETO29463.1"/>
    </source>
</evidence>
<evidence type="ECO:0000313" key="3">
    <source>
        <dbReference type="Proteomes" id="UP000023152"/>
    </source>
</evidence>
<evidence type="ECO:0000256" key="1">
    <source>
        <dbReference type="SAM" id="SignalP"/>
    </source>
</evidence>
<protein>
    <submittedName>
        <fullName evidence="2">Uncharacterized protein</fullName>
    </submittedName>
</protein>
<comment type="caution">
    <text evidence="2">The sequence shown here is derived from an EMBL/GenBank/DDBJ whole genome shotgun (WGS) entry which is preliminary data.</text>
</comment>
<sequence>MYYCFYFIHLCLFAEVCICSCFAHNYIRCICVYEGNTLDHELRERFLIFRPDDHVKIIREDTWYWKFKPPQVKQGKECCSPYIVCAHNYKYLGDAKLWYPILQATYNQPKNWSDIPLPPRPRTFIYDKEQVDFEIDEYFNTKIPPRGQRVYLGPGKEWQCWQCNLNNPKEIYRTDWWDGPIQPNQQKKTSFESCCWQNRVALVYFSCHCFLFYKKDKFHYISKTLKKALLIKRKKKKIIWKQSNSPSLSGH</sequence>
<accession>X6NU64</accession>
<dbReference type="AlphaFoldDB" id="X6NU64"/>
<reference evidence="2 3" key="1">
    <citation type="journal article" date="2013" name="Curr. Biol.">
        <title>The Genome of the Foraminiferan Reticulomyxa filosa.</title>
        <authorList>
            <person name="Glockner G."/>
            <person name="Hulsmann N."/>
            <person name="Schleicher M."/>
            <person name="Noegel A.A."/>
            <person name="Eichinger L."/>
            <person name="Gallinger C."/>
            <person name="Pawlowski J."/>
            <person name="Sierra R."/>
            <person name="Euteneuer U."/>
            <person name="Pillet L."/>
            <person name="Moustafa A."/>
            <person name="Platzer M."/>
            <person name="Groth M."/>
            <person name="Szafranski K."/>
            <person name="Schliwa M."/>
        </authorList>
    </citation>
    <scope>NUCLEOTIDE SEQUENCE [LARGE SCALE GENOMIC DNA]</scope>
</reference>
<gene>
    <name evidence="2" type="ORF">RFI_07658</name>
</gene>